<evidence type="ECO:0000313" key="1">
    <source>
        <dbReference type="EMBL" id="SPQ18471.1"/>
    </source>
</evidence>
<sequence length="10" mass="1260">MTVVYKYRSL</sequence>
<accession>A0A3S4C0U7</accession>
<reference evidence="1 2" key="1">
    <citation type="submission" date="2018-04" db="EMBL/GenBank/DDBJ databases">
        <authorList>
            <person name="Huttner S."/>
            <person name="Dainat J."/>
        </authorList>
    </citation>
    <scope>NUCLEOTIDE SEQUENCE [LARGE SCALE GENOMIC DNA]</scope>
</reference>
<name>A0A3S4C0U7_9PEZI</name>
<protein>
    <submittedName>
        <fullName evidence="1">579e8233-abc6-4ddb-9827-eb808c2fb564</fullName>
    </submittedName>
</protein>
<organism evidence="1 2">
    <name type="scientific">Thermothielavioides terrestris</name>
    <dbReference type="NCBI Taxonomy" id="2587410"/>
    <lineage>
        <taxon>Eukaryota</taxon>
        <taxon>Fungi</taxon>
        <taxon>Dikarya</taxon>
        <taxon>Ascomycota</taxon>
        <taxon>Pezizomycotina</taxon>
        <taxon>Sordariomycetes</taxon>
        <taxon>Sordariomycetidae</taxon>
        <taxon>Sordariales</taxon>
        <taxon>Chaetomiaceae</taxon>
        <taxon>Thermothielavioides</taxon>
    </lineage>
</organism>
<dbReference type="Proteomes" id="UP000289323">
    <property type="component" value="Unassembled WGS sequence"/>
</dbReference>
<evidence type="ECO:0000313" key="2">
    <source>
        <dbReference type="Proteomes" id="UP000289323"/>
    </source>
</evidence>
<gene>
    <name evidence="1" type="ORF">TT172_LOCUS890</name>
</gene>
<dbReference type="EMBL" id="OUUZ01000001">
    <property type="protein sequence ID" value="SPQ18471.1"/>
    <property type="molecule type" value="Genomic_DNA"/>
</dbReference>
<proteinExistence type="predicted"/>